<dbReference type="GO" id="GO:0071973">
    <property type="term" value="P:bacterial-type flagellum-dependent cell motility"/>
    <property type="evidence" value="ECO:0007669"/>
    <property type="project" value="InterPro"/>
</dbReference>
<evidence type="ECO:0000256" key="3">
    <source>
        <dbReference type="ARBA" id="ARBA00020392"/>
    </source>
</evidence>
<evidence type="ECO:0000256" key="7">
    <source>
        <dbReference type="ARBA" id="ARBA00022795"/>
    </source>
</evidence>
<keyword evidence="12" id="KW-0966">Cell projection</keyword>
<keyword evidence="13" id="KW-1185">Reference proteome</keyword>
<dbReference type="NCBIfam" id="TIGR02473">
    <property type="entry name" value="flagell_FliJ"/>
    <property type="match status" value="1"/>
</dbReference>
<accession>A0A2T0BRZ1</accession>
<gene>
    <name evidence="12" type="ORF">CLLU_04200</name>
</gene>
<evidence type="ECO:0000256" key="10">
    <source>
        <dbReference type="ARBA" id="ARBA00023225"/>
    </source>
</evidence>
<dbReference type="GO" id="GO:0006935">
    <property type="term" value="P:chemotaxis"/>
    <property type="evidence" value="ECO:0007669"/>
    <property type="project" value="UniProtKB-KW"/>
</dbReference>
<dbReference type="Pfam" id="PF02050">
    <property type="entry name" value="FliJ"/>
    <property type="match status" value="1"/>
</dbReference>
<dbReference type="OrthoDB" id="1707704at2"/>
<dbReference type="GO" id="GO:0009288">
    <property type="term" value="C:bacterial-type flagellum"/>
    <property type="evidence" value="ECO:0007669"/>
    <property type="project" value="InterPro"/>
</dbReference>
<evidence type="ECO:0000256" key="8">
    <source>
        <dbReference type="ARBA" id="ARBA00022927"/>
    </source>
</evidence>
<evidence type="ECO:0000256" key="9">
    <source>
        <dbReference type="ARBA" id="ARBA00023136"/>
    </source>
</evidence>
<organism evidence="12 13">
    <name type="scientific">Clostridium luticellarii</name>
    <dbReference type="NCBI Taxonomy" id="1691940"/>
    <lineage>
        <taxon>Bacteria</taxon>
        <taxon>Bacillati</taxon>
        <taxon>Bacillota</taxon>
        <taxon>Clostridia</taxon>
        <taxon>Eubacteriales</taxon>
        <taxon>Clostridiaceae</taxon>
        <taxon>Clostridium</taxon>
    </lineage>
</organism>
<evidence type="ECO:0000256" key="2">
    <source>
        <dbReference type="ARBA" id="ARBA00010004"/>
    </source>
</evidence>
<evidence type="ECO:0000256" key="5">
    <source>
        <dbReference type="ARBA" id="ARBA00022475"/>
    </source>
</evidence>
<comment type="caution">
    <text evidence="12">The sequence shown here is derived from an EMBL/GenBank/DDBJ whole genome shotgun (WGS) entry which is preliminary data.</text>
</comment>
<dbReference type="GO" id="GO:0005886">
    <property type="term" value="C:plasma membrane"/>
    <property type="evidence" value="ECO:0007669"/>
    <property type="project" value="UniProtKB-SubCell"/>
</dbReference>
<evidence type="ECO:0000313" key="13">
    <source>
        <dbReference type="Proteomes" id="UP000237798"/>
    </source>
</evidence>
<dbReference type="RefSeq" id="WP_106007922.1">
    <property type="nucleotide sequence ID" value="NZ_PVXP01000003.1"/>
</dbReference>
<evidence type="ECO:0000256" key="6">
    <source>
        <dbReference type="ARBA" id="ARBA00022500"/>
    </source>
</evidence>
<dbReference type="AlphaFoldDB" id="A0A2T0BRZ1"/>
<evidence type="ECO:0000256" key="11">
    <source>
        <dbReference type="SAM" id="Coils"/>
    </source>
</evidence>
<name>A0A2T0BRZ1_9CLOT</name>
<evidence type="ECO:0000256" key="1">
    <source>
        <dbReference type="ARBA" id="ARBA00004413"/>
    </source>
</evidence>
<sequence>MKYKFKLQKLLDIRIDKEDESKMEFQKAQGERIKVKKKLTDLEEKYNEYKNRPLPASVIEQKITHIYINALNYNIDETSRELSRKEKIVEGKREELKQRQIDRKTVEILKDKGYRAFVQEQNKIEQKLNDEFALYGFMRNFGTR</sequence>
<evidence type="ECO:0000256" key="4">
    <source>
        <dbReference type="ARBA" id="ARBA00022448"/>
    </source>
</evidence>
<dbReference type="GO" id="GO:0044781">
    <property type="term" value="P:bacterial-type flagellum organization"/>
    <property type="evidence" value="ECO:0007669"/>
    <property type="project" value="UniProtKB-KW"/>
</dbReference>
<dbReference type="Gene3D" id="1.10.287.1700">
    <property type="match status" value="1"/>
</dbReference>
<comment type="similarity">
    <text evidence="2">Belongs to the FliJ family.</text>
</comment>
<keyword evidence="4" id="KW-0813">Transport</keyword>
<feature type="coiled-coil region" evidence="11">
    <location>
        <begin position="25"/>
        <end position="99"/>
    </location>
</feature>
<keyword evidence="5" id="KW-1003">Cell membrane</keyword>
<dbReference type="InterPro" id="IPR012823">
    <property type="entry name" value="Flagell_FliJ"/>
</dbReference>
<comment type="subcellular location">
    <subcellularLocation>
        <location evidence="1">Cell membrane</location>
        <topology evidence="1">Peripheral membrane protein</topology>
        <orientation evidence="1">Cytoplasmic side</orientation>
    </subcellularLocation>
</comment>
<reference evidence="12 13" key="1">
    <citation type="submission" date="2018-03" db="EMBL/GenBank/DDBJ databases">
        <title>Genome sequence of Clostridium luticellarii DSM 29923.</title>
        <authorList>
            <person name="Poehlein A."/>
            <person name="Daniel R."/>
        </authorList>
    </citation>
    <scope>NUCLEOTIDE SEQUENCE [LARGE SCALE GENOMIC DNA]</scope>
    <source>
        <strain evidence="12 13">DSM 29923</strain>
    </source>
</reference>
<keyword evidence="12" id="KW-0282">Flagellum</keyword>
<evidence type="ECO:0000313" key="12">
    <source>
        <dbReference type="EMBL" id="PRR86619.1"/>
    </source>
</evidence>
<keyword evidence="6" id="KW-0145">Chemotaxis</keyword>
<keyword evidence="7" id="KW-1005">Bacterial flagellum biogenesis</keyword>
<dbReference type="InterPro" id="IPR053716">
    <property type="entry name" value="Flag_assembly_chemotaxis_eff"/>
</dbReference>
<dbReference type="GO" id="GO:0015031">
    <property type="term" value="P:protein transport"/>
    <property type="evidence" value="ECO:0007669"/>
    <property type="project" value="UniProtKB-KW"/>
</dbReference>
<keyword evidence="11" id="KW-0175">Coiled coil</keyword>
<dbReference type="Proteomes" id="UP000237798">
    <property type="component" value="Unassembled WGS sequence"/>
</dbReference>
<keyword evidence="10" id="KW-1006">Bacterial flagellum protein export</keyword>
<protein>
    <recommendedName>
        <fullName evidence="3">Flagellar FliJ protein</fullName>
    </recommendedName>
</protein>
<keyword evidence="8" id="KW-0653">Protein transport</keyword>
<dbReference type="EMBL" id="PVXP01000003">
    <property type="protein sequence ID" value="PRR86619.1"/>
    <property type="molecule type" value="Genomic_DNA"/>
</dbReference>
<proteinExistence type="inferred from homology"/>
<keyword evidence="12" id="KW-0969">Cilium</keyword>
<keyword evidence="9" id="KW-0472">Membrane</keyword>